<evidence type="ECO:0000259" key="2">
    <source>
        <dbReference type="PROSITE" id="PS50011"/>
    </source>
</evidence>
<dbReference type="InterPro" id="IPR036188">
    <property type="entry name" value="FAD/NAD-bd_sf"/>
</dbReference>
<evidence type="ECO:0000313" key="4">
    <source>
        <dbReference type="Proteomes" id="UP001153555"/>
    </source>
</evidence>
<reference evidence="3" key="1">
    <citation type="submission" date="2019-12" db="EMBL/GenBank/DDBJ databases">
        <authorList>
            <person name="Scholes J."/>
        </authorList>
    </citation>
    <scope>NUCLEOTIDE SEQUENCE</scope>
</reference>
<dbReference type="Proteomes" id="UP001153555">
    <property type="component" value="Unassembled WGS sequence"/>
</dbReference>
<sequence>MSSSSRKKPSSYGASRRSVLKKSFSQEQVAFTGPLSADPSVGIIGGGMSGLVSALYLEKRGIKSTVFDTGLHGLGGRMGTRIIDPQPLTFDHAAQFFTVTDPEFAEMVSLWSKNGLVRQWHGAIGELEAGGRIDPLPTSPPKYIGVNGMRPLAESILSETSLVNVVRPCWVSKLDPYNGMWYLSEKGKPCGHFDIIVIAHNGKCANRLLASSGLPLIARQMKRLDLSSIWALLAAFNEPLPVPLEGAFVKGIDSLSWMANNTAKLSGAQTSGPHCWTFLSTAGFGKNNKVPQESIPSSTAEKVKESMLEGAEIALGLQKNSLEKPFYSRVQLWGAALPTNSPKIPCIFDSHGRAGICGDWLLGSSLESAALSGMALANHIADYVQSGGTRPDDFAVGLHNEFQPLEGHDIGQFPGLKCEKVTNKTHDLQVRFYLVSERTGDKRESIILLTVWHFQSHFELVLELLHQKDEQKNINIPNNTNFDYTAHTLLVAIFLYCCRKTKTDSTNSLAASEGGKRSSHSSHKGFIDNEGGTGPTHTNWLVFFDENNRFELEDLLRASAEVLGKGNLGTVYKAVLVGNGGTAAVKWLKDISSSDRKEFERCMDLIENLRHPNIVFFLFCK</sequence>
<dbReference type="SUPFAM" id="SSF56112">
    <property type="entry name" value="Protein kinase-like (PK-like)"/>
    <property type="match status" value="1"/>
</dbReference>
<keyword evidence="4" id="KW-1185">Reference proteome</keyword>
<dbReference type="EMBL" id="CACSLK010014283">
    <property type="protein sequence ID" value="CAA0816760.1"/>
    <property type="molecule type" value="Genomic_DNA"/>
</dbReference>
<dbReference type="Gene3D" id="3.50.50.60">
    <property type="entry name" value="FAD/NAD(P)-binding domain"/>
    <property type="match status" value="1"/>
</dbReference>
<gene>
    <name evidence="3" type="ORF">SHERM_16626</name>
</gene>
<evidence type="ECO:0000313" key="3">
    <source>
        <dbReference type="EMBL" id="CAA0816760.1"/>
    </source>
</evidence>
<dbReference type="Pfam" id="PF07714">
    <property type="entry name" value="PK_Tyr_Ser-Thr"/>
    <property type="match status" value="1"/>
</dbReference>
<protein>
    <submittedName>
        <fullName evidence="3">FAD/NAD(P)-binding oxidoreductase family protein</fullName>
    </submittedName>
</protein>
<dbReference type="Gene3D" id="3.90.660.10">
    <property type="match status" value="1"/>
</dbReference>
<dbReference type="InterPro" id="IPR011009">
    <property type="entry name" value="Kinase-like_dom_sf"/>
</dbReference>
<dbReference type="GO" id="GO:0005524">
    <property type="term" value="F:ATP binding"/>
    <property type="evidence" value="ECO:0007669"/>
    <property type="project" value="InterPro"/>
</dbReference>
<comment type="caution">
    <text evidence="3">The sequence shown here is derived from an EMBL/GenBank/DDBJ whole genome shotgun (WGS) entry which is preliminary data.</text>
</comment>
<dbReference type="Gene3D" id="3.30.200.20">
    <property type="entry name" value="Phosphorylase Kinase, domain 1"/>
    <property type="match status" value="1"/>
</dbReference>
<dbReference type="PANTHER" id="PTHR16128">
    <property type="entry name" value="FAD/NAD(P)-BINDING OXIDOREDUCTASE FAMILY PROTEIN"/>
    <property type="match status" value="1"/>
</dbReference>
<accession>A0A9N7MVX0</accession>
<dbReference type="PANTHER" id="PTHR16128:SF8">
    <property type="entry name" value="EXPRESSED PROTEIN"/>
    <property type="match status" value="1"/>
</dbReference>
<dbReference type="PROSITE" id="PS50011">
    <property type="entry name" value="PROTEIN_KINASE_DOM"/>
    <property type="match status" value="1"/>
</dbReference>
<dbReference type="InterPro" id="IPR001245">
    <property type="entry name" value="Ser-Thr/Tyr_kinase_cat_dom"/>
</dbReference>
<dbReference type="InterPro" id="IPR000719">
    <property type="entry name" value="Prot_kinase_dom"/>
</dbReference>
<proteinExistence type="predicted"/>
<feature type="domain" description="Protein kinase" evidence="2">
    <location>
        <begin position="557"/>
        <end position="621"/>
    </location>
</feature>
<evidence type="ECO:0000256" key="1">
    <source>
        <dbReference type="SAM" id="MobiDB-lite"/>
    </source>
</evidence>
<dbReference type="Pfam" id="PF13450">
    <property type="entry name" value="NAD_binding_8"/>
    <property type="match status" value="1"/>
</dbReference>
<organism evidence="3 4">
    <name type="scientific">Striga hermonthica</name>
    <name type="common">Purple witchweed</name>
    <name type="synonym">Buchnera hermonthica</name>
    <dbReference type="NCBI Taxonomy" id="68872"/>
    <lineage>
        <taxon>Eukaryota</taxon>
        <taxon>Viridiplantae</taxon>
        <taxon>Streptophyta</taxon>
        <taxon>Embryophyta</taxon>
        <taxon>Tracheophyta</taxon>
        <taxon>Spermatophyta</taxon>
        <taxon>Magnoliopsida</taxon>
        <taxon>eudicotyledons</taxon>
        <taxon>Gunneridae</taxon>
        <taxon>Pentapetalae</taxon>
        <taxon>asterids</taxon>
        <taxon>lamiids</taxon>
        <taxon>Lamiales</taxon>
        <taxon>Orobanchaceae</taxon>
        <taxon>Buchnereae</taxon>
        <taxon>Striga</taxon>
    </lineage>
</organism>
<dbReference type="AlphaFoldDB" id="A0A9N7MVX0"/>
<name>A0A9N7MVX0_STRHE</name>
<dbReference type="OrthoDB" id="417877at2759"/>
<dbReference type="GO" id="GO:0004672">
    <property type="term" value="F:protein kinase activity"/>
    <property type="evidence" value="ECO:0007669"/>
    <property type="project" value="InterPro"/>
</dbReference>
<feature type="region of interest" description="Disordered" evidence="1">
    <location>
        <begin position="506"/>
        <end position="532"/>
    </location>
</feature>
<dbReference type="SUPFAM" id="SSF51905">
    <property type="entry name" value="FAD/NAD(P)-binding domain"/>
    <property type="match status" value="1"/>
</dbReference>